<feature type="non-terminal residue" evidence="1">
    <location>
        <position position="1"/>
    </location>
</feature>
<organism evidence="1 2">
    <name type="scientific">Mucuna pruriens</name>
    <name type="common">Velvet bean</name>
    <name type="synonym">Dolichos pruriens</name>
    <dbReference type="NCBI Taxonomy" id="157652"/>
    <lineage>
        <taxon>Eukaryota</taxon>
        <taxon>Viridiplantae</taxon>
        <taxon>Streptophyta</taxon>
        <taxon>Embryophyta</taxon>
        <taxon>Tracheophyta</taxon>
        <taxon>Spermatophyta</taxon>
        <taxon>Magnoliopsida</taxon>
        <taxon>eudicotyledons</taxon>
        <taxon>Gunneridae</taxon>
        <taxon>Pentapetalae</taxon>
        <taxon>rosids</taxon>
        <taxon>fabids</taxon>
        <taxon>Fabales</taxon>
        <taxon>Fabaceae</taxon>
        <taxon>Papilionoideae</taxon>
        <taxon>50 kb inversion clade</taxon>
        <taxon>NPAAA clade</taxon>
        <taxon>indigoferoid/millettioid clade</taxon>
        <taxon>Phaseoleae</taxon>
        <taxon>Mucuna</taxon>
    </lineage>
</organism>
<dbReference type="Proteomes" id="UP000257109">
    <property type="component" value="Unassembled WGS sequence"/>
</dbReference>
<gene>
    <name evidence="1" type="ORF">CR513_47106</name>
</gene>
<dbReference type="EMBL" id="QJKJ01010569">
    <property type="protein sequence ID" value="RDX73313.1"/>
    <property type="molecule type" value="Genomic_DNA"/>
</dbReference>
<name>A0A371F585_MUCPR</name>
<evidence type="ECO:0000313" key="2">
    <source>
        <dbReference type="Proteomes" id="UP000257109"/>
    </source>
</evidence>
<keyword evidence="2" id="KW-1185">Reference proteome</keyword>
<feature type="non-terminal residue" evidence="1">
    <location>
        <position position="131"/>
    </location>
</feature>
<reference evidence="1" key="1">
    <citation type="submission" date="2018-05" db="EMBL/GenBank/DDBJ databases">
        <title>Draft genome of Mucuna pruriens seed.</title>
        <authorList>
            <person name="Nnadi N.E."/>
            <person name="Vos R."/>
            <person name="Hasami M.H."/>
            <person name="Devisetty U.K."/>
            <person name="Aguiy J.C."/>
        </authorList>
    </citation>
    <scope>NUCLEOTIDE SEQUENCE [LARGE SCALE GENOMIC DNA]</scope>
    <source>
        <strain evidence="1">JCA_2017</strain>
    </source>
</reference>
<proteinExistence type="predicted"/>
<evidence type="ECO:0000313" key="1">
    <source>
        <dbReference type="EMBL" id="RDX73313.1"/>
    </source>
</evidence>
<protein>
    <submittedName>
        <fullName evidence="1">Uncharacterized protein</fullName>
    </submittedName>
</protein>
<accession>A0A371F585</accession>
<sequence length="131" mass="14929">SYLGKLYAYDPKINRTFHRLIRSSKSSKVTNSSLNNSVFASDSPNSVDFDYDIANSNSHFGIFISKFILDNMTDNNRTLKELATSDVMCEDPHKHLKEFHVVCSTMRSYGILKDYIKMKAFPFSLDGAIKD</sequence>
<comment type="caution">
    <text evidence="1">The sequence shown here is derived from an EMBL/GenBank/DDBJ whole genome shotgun (WGS) entry which is preliminary data.</text>
</comment>
<dbReference type="AlphaFoldDB" id="A0A371F585"/>
<dbReference type="OrthoDB" id="1422241at2759"/>